<dbReference type="EMBL" id="DNAA01000100">
    <property type="protein sequence ID" value="HBA08820.1"/>
    <property type="molecule type" value="Genomic_DNA"/>
</dbReference>
<feature type="domain" description="Urease accessory protein UreH-like transmembrane" evidence="2">
    <location>
        <begin position="10"/>
        <end position="202"/>
    </location>
</feature>
<comment type="caution">
    <text evidence="3">The sequence shown here is derived from an EMBL/GenBank/DDBJ whole genome shotgun (WGS) entry which is preliminary data.</text>
</comment>
<dbReference type="Proteomes" id="UP000264313">
    <property type="component" value="Unassembled WGS sequence"/>
</dbReference>
<evidence type="ECO:0000259" key="2">
    <source>
        <dbReference type="Pfam" id="PF13386"/>
    </source>
</evidence>
<accession>A0A351R9U9</accession>
<dbReference type="PANTHER" id="PTHR42208:SF1">
    <property type="entry name" value="HEAVY METAL TRANSPORTER"/>
    <property type="match status" value="1"/>
</dbReference>
<organism evidence="3 4">
    <name type="scientific">Methylotenera mobilis</name>
    <dbReference type="NCBI Taxonomy" id="359408"/>
    <lineage>
        <taxon>Bacteria</taxon>
        <taxon>Pseudomonadati</taxon>
        <taxon>Pseudomonadota</taxon>
        <taxon>Betaproteobacteria</taxon>
        <taxon>Nitrosomonadales</taxon>
        <taxon>Methylophilaceae</taxon>
        <taxon>Methylotenera</taxon>
    </lineage>
</organism>
<feature type="transmembrane region" description="Helical" evidence="1">
    <location>
        <begin position="189"/>
        <end position="207"/>
    </location>
</feature>
<dbReference type="Pfam" id="PF13386">
    <property type="entry name" value="DsbD_2"/>
    <property type="match status" value="1"/>
</dbReference>
<feature type="transmembrane region" description="Helical" evidence="1">
    <location>
        <begin position="49"/>
        <end position="69"/>
    </location>
</feature>
<keyword evidence="1" id="KW-0812">Transmembrane</keyword>
<feature type="transmembrane region" description="Helical" evidence="1">
    <location>
        <begin position="6"/>
        <end position="28"/>
    </location>
</feature>
<evidence type="ECO:0000313" key="3">
    <source>
        <dbReference type="EMBL" id="HBA08820.1"/>
    </source>
</evidence>
<feature type="transmembrane region" description="Helical" evidence="1">
    <location>
        <begin position="156"/>
        <end position="177"/>
    </location>
</feature>
<name>A0A351R9U9_9PROT</name>
<gene>
    <name evidence="3" type="ORF">DCW48_04070</name>
</gene>
<sequence>MQTALIYSSLLMGIAGGPHCVAMCGAACTALTQSPQTPYAIYHYHIGRLCGYALLGAIATFAIQSIAWLSSYSSVLHPLWTFFHVLIFFWGVLLIIYARQPIWVDRAGRNIWGHVKKLSTKQGGHFYIGMLWALMPCGLLYSALVIASFNGNPLDGALSMSAFALGSSVSLFLAPWLWLKLKTKTIEPYGMRLAGVLLSAASAWAIWMELTHNTKVWCAT</sequence>
<dbReference type="STRING" id="1132855.GCA_000384255_02336"/>
<dbReference type="InterPro" id="IPR039447">
    <property type="entry name" value="UreH-like_TM_dom"/>
</dbReference>
<keyword evidence="1" id="KW-1133">Transmembrane helix</keyword>
<dbReference type="AlphaFoldDB" id="A0A351R9U9"/>
<dbReference type="PANTHER" id="PTHR42208">
    <property type="entry name" value="HEAVY METAL TRANSPORTER-RELATED"/>
    <property type="match status" value="1"/>
</dbReference>
<feature type="transmembrane region" description="Helical" evidence="1">
    <location>
        <begin position="75"/>
        <end position="97"/>
    </location>
</feature>
<reference evidence="3 4" key="1">
    <citation type="journal article" date="2018" name="Nat. Biotechnol.">
        <title>A standardized bacterial taxonomy based on genome phylogeny substantially revises the tree of life.</title>
        <authorList>
            <person name="Parks D.H."/>
            <person name="Chuvochina M."/>
            <person name="Waite D.W."/>
            <person name="Rinke C."/>
            <person name="Skarshewski A."/>
            <person name="Chaumeil P.A."/>
            <person name="Hugenholtz P."/>
        </authorList>
    </citation>
    <scope>NUCLEOTIDE SEQUENCE [LARGE SCALE GENOMIC DNA]</scope>
    <source>
        <strain evidence="3">UBA9958</strain>
    </source>
</reference>
<evidence type="ECO:0000256" key="1">
    <source>
        <dbReference type="SAM" id="Phobius"/>
    </source>
</evidence>
<proteinExistence type="predicted"/>
<evidence type="ECO:0000313" key="4">
    <source>
        <dbReference type="Proteomes" id="UP000264313"/>
    </source>
</evidence>
<keyword evidence="1" id="KW-0472">Membrane</keyword>
<feature type="transmembrane region" description="Helical" evidence="1">
    <location>
        <begin position="126"/>
        <end position="150"/>
    </location>
</feature>
<protein>
    <recommendedName>
        <fullName evidence="2">Urease accessory protein UreH-like transmembrane domain-containing protein</fullName>
    </recommendedName>
</protein>